<dbReference type="FunFam" id="3.40.1080.10:FF:000001">
    <property type="entry name" value="Succinyl-coa:3-ketoacid-coenzyme a transferase subunit b"/>
    <property type="match status" value="1"/>
</dbReference>
<dbReference type="InterPro" id="IPR012792">
    <property type="entry name" value="3-oxoacid_CoA-transf_A"/>
</dbReference>
<organism evidence="5 6">
    <name type="scientific">Gymnopilus junonius</name>
    <name type="common">Spectacular rustgill mushroom</name>
    <name type="synonym">Gymnopilus spectabilis subsp. junonius</name>
    <dbReference type="NCBI Taxonomy" id="109634"/>
    <lineage>
        <taxon>Eukaryota</taxon>
        <taxon>Fungi</taxon>
        <taxon>Dikarya</taxon>
        <taxon>Basidiomycota</taxon>
        <taxon>Agaricomycotina</taxon>
        <taxon>Agaricomycetes</taxon>
        <taxon>Agaricomycetidae</taxon>
        <taxon>Agaricales</taxon>
        <taxon>Agaricineae</taxon>
        <taxon>Hymenogastraceae</taxon>
        <taxon>Gymnopilus</taxon>
    </lineage>
</organism>
<proteinExistence type="inferred from homology"/>
<evidence type="ECO:0000256" key="3">
    <source>
        <dbReference type="PIRNR" id="PIRNR000858"/>
    </source>
</evidence>
<feature type="active site" description="5-glutamyl coenzyme A thioester intermediate" evidence="4">
    <location>
        <position position="355"/>
    </location>
</feature>
<dbReference type="InterPro" id="IPR012791">
    <property type="entry name" value="3-oxoacid_CoA-transf_B"/>
</dbReference>
<dbReference type="GO" id="GO:0008260">
    <property type="term" value="F:succinyl-CoA:3-oxo-acid CoA-transferase activity"/>
    <property type="evidence" value="ECO:0007669"/>
    <property type="project" value="UniProtKB-EC"/>
</dbReference>
<reference evidence="5" key="1">
    <citation type="submission" date="2020-11" db="EMBL/GenBank/DDBJ databases">
        <authorList>
            <consortium name="DOE Joint Genome Institute"/>
            <person name="Ahrendt S."/>
            <person name="Riley R."/>
            <person name="Andreopoulos W."/>
            <person name="LaButti K."/>
            <person name="Pangilinan J."/>
            <person name="Ruiz-duenas F.J."/>
            <person name="Barrasa J.M."/>
            <person name="Sanchez-Garcia M."/>
            <person name="Camarero S."/>
            <person name="Miyauchi S."/>
            <person name="Serrano A."/>
            <person name="Linde D."/>
            <person name="Babiker R."/>
            <person name="Drula E."/>
            <person name="Ayuso-Fernandez I."/>
            <person name="Pacheco R."/>
            <person name="Padilla G."/>
            <person name="Ferreira P."/>
            <person name="Barriuso J."/>
            <person name="Kellner H."/>
            <person name="Castanera R."/>
            <person name="Alfaro M."/>
            <person name="Ramirez L."/>
            <person name="Pisabarro A.G."/>
            <person name="Kuo A."/>
            <person name="Tritt A."/>
            <person name="Lipzen A."/>
            <person name="He G."/>
            <person name="Yan M."/>
            <person name="Ng V."/>
            <person name="Cullen D."/>
            <person name="Martin F."/>
            <person name="Rosso M.-N."/>
            <person name="Henrissat B."/>
            <person name="Hibbett D."/>
            <person name="Martinez A.T."/>
            <person name="Grigoriev I.V."/>
        </authorList>
    </citation>
    <scope>NUCLEOTIDE SEQUENCE</scope>
    <source>
        <strain evidence="5">AH 44721</strain>
    </source>
</reference>
<dbReference type="InterPro" id="IPR004164">
    <property type="entry name" value="CoA_transf_AS"/>
</dbReference>
<comment type="similarity">
    <text evidence="1 3">Belongs to the 3-oxoacid CoA-transferase family.</text>
</comment>
<dbReference type="SMART" id="SM00882">
    <property type="entry name" value="CoA_trans"/>
    <property type="match status" value="2"/>
</dbReference>
<sequence length="528" mass="56199">MLRFKQTYRSLATPVLCDPPPAYHRRISRGFSTPADLNIPNKSKVWGSADEAVKDIKSGSVLLCGGFGLAGIPDTLLGALTKRKEEVKDLTGVSNNAGGNNSGLDMLLNTNQLSKVIASYPGSNKNFESRYLTGKISLELVPQGTLAERLRAHAAGIPGFFTPTGASTAVEEGTIPQLYNEGGAANGIAIPGIPKEARQFNGKRYILEPALAGDVAFVRAWKVDEVGNCVFRYASQNFSTVMAKNAKLTIVEAENIVPAGSISANAIHVPGIYVDRIVPATSEKRIEIFTLAKSDRENDAPIPPEKAAALASRHRIARRAAKEIKDGFYVNLGIGMPTLVPEYLEPGVKVWLQSENGILGMGPYPTKEQLDPDLINAGKETVTLLPGASIFDSSESFAMIRGGHVDVAILGAMEVSKAGDIANFMIPGKLLKGIGGAMDLVSNPDKTKVIVVMEHCSKNGKSKILNQCSLPLTGARSVGTIITELAVFEVDRAAGEITLTDLADGVTLEEVKAKTDADFKVASHVGMF</sequence>
<dbReference type="PANTHER" id="PTHR13707:SF60">
    <property type="entry name" value="ACETATE COA-TRANSFERASE SUBUNIT ALPHA"/>
    <property type="match status" value="1"/>
</dbReference>
<keyword evidence="3" id="KW-0496">Mitochondrion</keyword>
<dbReference type="InterPro" id="IPR037171">
    <property type="entry name" value="NagB/RpiA_transferase-like"/>
</dbReference>
<comment type="function">
    <text evidence="3">Key enzyme for ketone body catabolism. Transfers the CoA moiety from succinate to acetoacetate. Formation of the enzyme-CoA intermediate proceeds via an unstable anhydride species formed between the carboxylate groups of the enzyme and substrate.</text>
</comment>
<evidence type="ECO:0000256" key="2">
    <source>
        <dbReference type="ARBA" id="ARBA00022679"/>
    </source>
</evidence>
<dbReference type="InterPro" id="IPR004165">
    <property type="entry name" value="CoA_trans_fam_I"/>
</dbReference>
<dbReference type="NCBIfam" id="TIGR02428">
    <property type="entry name" value="pcaJ_scoB_fam"/>
    <property type="match status" value="1"/>
</dbReference>
<keyword evidence="2 3" id="KW-0808">Transferase</keyword>
<accession>A0A9P5P341</accession>
<comment type="catalytic activity">
    <reaction evidence="3">
        <text>a 3-oxo acid + succinyl-CoA = a 3-oxoacyl-CoA + succinate</text>
        <dbReference type="Rhea" id="RHEA:24564"/>
        <dbReference type="ChEBI" id="CHEBI:30031"/>
        <dbReference type="ChEBI" id="CHEBI:35973"/>
        <dbReference type="ChEBI" id="CHEBI:57292"/>
        <dbReference type="ChEBI" id="CHEBI:90726"/>
        <dbReference type="EC" id="2.8.3.5"/>
    </reaction>
</comment>
<comment type="pathway">
    <text evidence="3">Ketone metabolism; succinyl-CoA degradation; acetoacetyl-CoA from succinyl-CoA: step 1/1.</text>
</comment>
<dbReference type="GO" id="GO:0046952">
    <property type="term" value="P:ketone body catabolic process"/>
    <property type="evidence" value="ECO:0007669"/>
    <property type="project" value="InterPro"/>
</dbReference>
<name>A0A9P5P341_GYMJU</name>
<dbReference type="PANTHER" id="PTHR13707">
    <property type="entry name" value="KETOACID-COENZYME A TRANSFERASE"/>
    <property type="match status" value="1"/>
</dbReference>
<dbReference type="InterPro" id="IPR014388">
    <property type="entry name" value="3-oxoacid_CoA-transferase"/>
</dbReference>
<comment type="caution">
    <text evidence="5">The sequence shown here is derived from an EMBL/GenBank/DDBJ whole genome shotgun (WGS) entry which is preliminary data.</text>
</comment>
<evidence type="ECO:0000313" key="6">
    <source>
        <dbReference type="Proteomes" id="UP000724874"/>
    </source>
</evidence>
<dbReference type="EC" id="2.8.3.5" evidence="3"/>
<dbReference type="NCBIfam" id="TIGR02429">
    <property type="entry name" value="pcaI_scoA_fam"/>
    <property type="match status" value="1"/>
</dbReference>
<dbReference type="Pfam" id="PF01144">
    <property type="entry name" value="CoA_trans"/>
    <property type="match status" value="2"/>
</dbReference>
<dbReference type="Gene3D" id="3.40.1080.10">
    <property type="entry name" value="Glutaconate Coenzyme A-transferase"/>
    <property type="match status" value="2"/>
</dbReference>
<gene>
    <name evidence="5" type="ORF">CPB84DRAFT_1669811</name>
</gene>
<dbReference type="PROSITE" id="PS01274">
    <property type="entry name" value="COA_TRANSF_2"/>
    <property type="match status" value="1"/>
</dbReference>
<keyword evidence="6" id="KW-1185">Reference proteome</keyword>
<dbReference type="OrthoDB" id="1933379at2759"/>
<evidence type="ECO:0000256" key="1">
    <source>
        <dbReference type="ARBA" id="ARBA00007154"/>
    </source>
</evidence>
<dbReference type="EMBL" id="JADNYJ010000001">
    <property type="protein sequence ID" value="KAF8914046.1"/>
    <property type="molecule type" value="Genomic_DNA"/>
</dbReference>
<dbReference type="AlphaFoldDB" id="A0A9P5P341"/>
<protein>
    <recommendedName>
        <fullName evidence="3">Succinyl-CoA:3-ketoacid-coenzyme A transferase</fullName>
        <ecNumber evidence="3">2.8.3.5</ecNumber>
    </recommendedName>
</protein>
<dbReference type="PIRSF" id="PIRSF000858">
    <property type="entry name" value="SCOT-t"/>
    <property type="match status" value="1"/>
</dbReference>
<dbReference type="Proteomes" id="UP000724874">
    <property type="component" value="Unassembled WGS sequence"/>
</dbReference>
<evidence type="ECO:0000256" key="4">
    <source>
        <dbReference type="PIRSR" id="PIRSR000858-1"/>
    </source>
</evidence>
<evidence type="ECO:0000313" key="5">
    <source>
        <dbReference type="EMBL" id="KAF8914046.1"/>
    </source>
</evidence>
<dbReference type="SUPFAM" id="SSF100950">
    <property type="entry name" value="NagB/RpiA/CoA transferase-like"/>
    <property type="match status" value="2"/>
</dbReference>